<organism evidence="1 2">
    <name type="scientific">Marinomonas mediterranea (strain ATCC 700492 / JCM 21426 / NBRC 103028 / MMB-1)</name>
    <dbReference type="NCBI Taxonomy" id="717774"/>
    <lineage>
        <taxon>Bacteria</taxon>
        <taxon>Pseudomonadati</taxon>
        <taxon>Pseudomonadota</taxon>
        <taxon>Gammaproteobacteria</taxon>
        <taxon>Oceanospirillales</taxon>
        <taxon>Oceanospirillaceae</taxon>
        <taxon>Marinomonas</taxon>
    </lineage>
</organism>
<dbReference type="KEGG" id="mme:Marme_3722"/>
<dbReference type="AlphaFoldDB" id="F2JW44"/>
<accession>F2JW44</accession>
<gene>
    <name evidence="1" type="ordered locus">Marme_3722</name>
</gene>
<evidence type="ECO:0000313" key="2">
    <source>
        <dbReference type="Proteomes" id="UP000001062"/>
    </source>
</evidence>
<dbReference type="STRING" id="717774.Marme_3722"/>
<dbReference type="RefSeq" id="WP_013662834.1">
    <property type="nucleotide sequence ID" value="NC_015276.1"/>
</dbReference>
<dbReference type="OrthoDB" id="9829379at2"/>
<reference evidence="1 2" key="1">
    <citation type="journal article" date="2012" name="Stand. Genomic Sci.">
        <title>Complete genome sequence of the melanogenic marine bacterium Marinomonas mediterranea type strain (MMB-1(T)).</title>
        <authorList>
            <person name="Lucas-Elio P."/>
            <person name="Goodwin L."/>
            <person name="Woyke T."/>
            <person name="Pitluck S."/>
            <person name="Nolan M."/>
            <person name="Kyrpides N.C."/>
            <person name="Detter J.C."/>
            <person name="Copeland A."/>
            <person name="Teshima H."/>
            <person name="Bruce D."/>
            <person name="Detter C."/>
            <person name="Tapia R."/>
            <person name="Han S."/>
            <person name="Land M.L."/>
            <person name="Ivanova N."/>
            <person name="Mikhailova N."/>
            <person name="Johnston A.W."/>
            <person name="Sanchez-Amat A."/>
        </authorList>
    </citation>
    <scope>NUCLEOTIDE SEQUENCE [LARGE SCALE GENOMIC DNA]</scope>
    <source>
        <strain evidence="2">ATCC 700492 / JCM 21426 / NBRC 103028 / MMB-1</strain>
    </source>
</reference>
<name>F2JW44_MARM1</name>
<protein>
    <submittedName>
        <fullName evidence="1">Uncharacterized protein</fullName>
    </submittedName>
</protein>
<dbReference type="Proteomes" id="UP000001062">
    <property type="component" value="Chromosome"/>
</dbReference>
<dbReference type="EMBL" id="CP002583">
    <property type="protein sequence ID" value="ADZ92932.1"/>
    <property type="molecule type" value="Genomic_DNA"/>
</dbReference>
<keyword evidence="2" id="KW-1185">Reference proteome</keyword>
<dbReference type="HOGENOM" id="CLU_873779_0_0_6"/>
<proteinExistence type="predicted"/>
<evidence type="ECO:0000313" key="1">
    <source>
        <dbReference type="EMBL" id="ADZ92932.1"/>
    </source>
</evidence>
<dbReference type="PATRIC" id="fig|717774.3.peg.3837"/>
<sequence length="318" mass="35686">MSRTTWLASYQQGDWCLQTAPNTSPIPFPELETSFSAANTTLIVAIPDAWIVHYQEEVDPAYDDELCYLAAATFASEVCAVTKESLLFRYQLNRAESNSPILSIEAVAMERLDGLSRYFDLTHDVSSFLLESDVSQLDIRTDAVRFNAFKSSSSKSNSSKFSADGTALQSQLVFERYDPVMKNRAQWWKKTKRFMCASVLLHASFASFYCYAQHFIPNPPAYVSPWASSDVKSASLSEQDILGLIRGISKTIRLDAFSWIEQTATVRLTGTQDSLSALEAQFRKQLGDQQLAVSTTPIIRSFARAKPESLYEATFEIY</sequence>